<evidence type="ECO:0000313" key="1">
    <source>
        <dbReference type="EMBL" id="KAK8880713.1"/>
    </source>
</evidence>
<dbReference type="EMBL" id="JAPFFF010000010">
    <property type="protein sequence ID" value="KAK8880713.1"/>
    <property type="molecule type" value="Genomic_DNA"/>
</dbReference>
<reference evidence="1 2" key="1">
    <citation type="submission" date="2024-04" db="EMBL/GenBank/DDBJ databases">
        <title>Tritrichomonas musculus Genome.</title>
        <authorList>
            <person name="Alves-Ferreira E."/>
            <person name="Grigg M."/>
            <person name="Lorenzi H."/>
            <person name="Galac M."/>
        </authorList>
    </citation>
    <scope>NUCLEOTIDE SEQUENCE [LARGE SCALE GENOMIC DNA]</scope>
    <source>
        <strain evidence="1 2">EAF2021</strain>
    </source>
</reference>
<sequence length="202" mass="24438">MELEEYINQKKRISSFLLDFIDCEEELERENKFKSLVDSINTMKRTNDDDEIFEFLQLITIIANDHHRIIDFFNKIEIVLLLISDCIKEKFSNHEIFNIFRYNKRLLLILIENNILSIDEYIINFFLEKRKPITVPEINITEEKYEHALLTDDEKSESDEEESESDEESDEIIKKLIVIILVPLVYQKYQFHQQYIKIMFKM</sequence>
<accession>A0ABR2JQH9</accession>
<gene>
    <name evidence="1" type="ORF">M9Y10_003400</name>
</gene>
<keyword evidence="2" id="KW-1185">Reference proteome</keyword>
<evidence type="ECO:0000313" key="2">
    <source>
        <dbReference type="Proteomes" id="UP001470230"/>
    </source>
</evidence>
<dbReference type="Proteomes" id="UP001470230">
    <property type="component" value="Unassembled WGS sequence"/>
</dbReference>
<proteinExistence type="predicted"/>
<protein>
    <submittedName>
        <fullName evidence="1">Uncharacterized protein</fullName>
    </submittedName>
</protein>
<name>A0ABR2JQH9_9EUKA</name>
<comment type="caution">
    <text evidence="1">The sequence shown here is derived from an EMBL/GenBank/DDBJ whole genome shotgun (WGS) entry which is preliminary data.</text>
</comment>
<organism evidence="1 2">
    <name type="scientific">Tritrichomonas musculus</name>
    <dbReference type="NCBI Taxonomy" id="1915356"/>
    <lineage>
        <taxon>Eukaryota</taxon>
        <taxon>Metamonada</taxon>
        <taxon>Parabasalia</taxon>
        <taxon>Tritrichomonadida</taxon>
        <taxon>Tritrichomonadidae</taxon>
        <taxon>Tritrichomonas</taxon>
    </lineage>
</organism>